<accession>A0A4R3UJ09</accession>
<evidence type="ECO:0000313" key="3">
    <source>
        <dbReference type="Proteomes" id="UP000294692"/>
    </source>
</evidence>
<organism evidence="2 3">
    <name type="scientific">Paracandidimonas soli</name>
    <dbReference type="NCBI Taxonomy" id="1917182"/>
    <lineage>
        <taxon>Bacteria</taxon>
        <taxon>Pseudomonadati</taxon>
        <taxon>Pseudomonadota</taxon>
        <taxon>Betaproteobacteria</taxon>
        <taxon>Burkholderiales</taxon>
        <taxon>Alcaligenaceae</taxon>
        <taxon>Paracandidimonas</taxon>
    </lineage>
</organism>
<comment type="caution">
    <text evidence="2">The sequence shown here is derived from an EMBL/GenBank/DDBJ whole genome shotgun (WGS) entry which is preliminary data.</text>
</comment>
<gene>
    <name evidence="2" type="ORF">EV686_11712</name>
</gene>
<proteinExistence type="predicted"/>
<dbReference type="EMBL" id="SMBX01000017">
    <property type="protein sequence ID" value="TCU91616.1"/>
    <property type="molecule type" value="Genomic_DNA"/>
</dbReference>
<feature type="region of interest" description="Disordered" evidence="1">
    <location>
        <begin position="77"/>
        <end position="119"/>
    </location>
</feature>
<reference evidence="2 3" key="1">
    <citation type="submission" date="2019-03" db="EMBL/GenBank/DDBJ databases">
        <title>Genomic Encyclopedia of Type Strains, Phase IV (KMG-IV): sequencing the most valuable type-strain genomes for metagenomic binning, comparative biology and taxonomic classification.</title>
        <authorList>
            <person name="Goeker M."/>
        </authorList>
    </citation>
    <scope>NUCLEOTIDE SEQUENCE [LARGE SCALE GENOMIC DNA]</scope>
    <source>
        <strain evidence="2 3">DSM 100048</strain>
    </source>
</reference>
<name>A0A4R3UJ09_9BURK</name>
<evidence type="ECO:0000256" key="1">
    <source>
        <dbReference type="SAM" id="MobiDB-lite"/>
    </source>
</evidence>
<sequence>MGITKADRSRYRQELTELGFELEQDASAFEMASAVVASGFQRKVREPYGRFFERYMRSRKNPPENRVIVPSRVRPPLSMQGVYKPKPHPRAHDIRPLNLWTPDGIGNGVERRHGYGRGS</sequence>
<keyword evidence="3" id="KW-1185">Reference proteome</keyword>
<dbReference type="Proteomes" id="UP000294692">
    <property type="component" value="Unassembled WGS sequence"/>
</dbReference>
<dbReference type="AlphaFoldDB" id="A0A4R3UJ09"/>
<evidence type="ECO:0000313" key="2">
    <source>
        <dbReference type="EMBL" id="TCU91616.1"/>
    </source>
</evidence>
<protein>
    <submittedName>
        <fullName evidence="2">Uncharacterized protein</fullName>
    </submittedName>
</protein>